<organism evidence="3 4">
    <name type="scientific">Parachaetomium inaequale</name>
    <dbReference type="NCBI Taxonomy" id="2588326"/>
    <lineage>
        <taxon>Eukaryota</taxon>
        <taxon>Fungi</taxon>
        <taxon>Dikarya</taxon>
        <taxon>Ascomycota</taxon>
        <taxon>Pezizomycotina</taxon>
        <taxon>Sordariomycetes</taxon>
        <taxon>Sordariomycetidae</taxon>
        <taxon>Sordariales</taxon>
        <taxon>Chaetomiaceae</taxon>
        <taxon>Parachaetomium</taxon>
    </lineage>
</organism>
<accession>A0AAN6ST11</accession>
<feature type="domain" description="C2H2-type" evidence="2">
    <location>
        <begin position="39"/>
        <end position="68"/>
    </location>
</feature>
<dbReference type="Proteomes" id="UP001303115">
    <property type="component" value="Unassembled WGS sequence"/>
</dbReference>
<comment type="caution">
    <text evidence="3">The sequence shown here is derived from an EMBL/GenBank/DDBJ whole genome shotgun (WGS) entry which is preliminary data.</text>
</comment>
<evidence type="ECO:0000259" key="2">
    <source>
        <dbReference type="PROSITE" id="PS50157"/>
    </source>
</evidence>
<evidence type="ECO:0000256" key="1">
    <source>
        <dbReference type="PROSITE-ProRule" id="PRU00042"/>
    </source>
</evidence>
<sequence length="86" mass="9727">HVEESHLPNPLVCKLCDKRFTKEASVERHKGKHEDRKKYACFIGRCDKSFSRQDSLGAHLEGKHGERLRAAVKALGKCPGEGQDRD</sequence>
<evidence type="ECO:0000313" key="4">
    <source>
        <dbReference type="Proteomes" id="UP001303115"/>
    </source>
</evidence>
<protein>
    <recommendedName>
        <fullName evidence="2">C2H2-type domain-containing protein</fullName>
    </recommendedName>
</protein>
<dbReference type="Pfam" id="PF13912">
    <property type="entry name" value="zf-C2H2_6"/>
    <property type="match status" value="1"/>
</dbReference>
<keyword evidence="4" id="KW-1185">Reference proteome</keyword>
<dbReference type="InterPro" id="IPR036236">
    <property type="entry name" value="Znf_C2H2_sf"/>
</dbReference>
<dbReference type="PROSITE" id="PS50157">
    <property type="entry name" value="ZINC_FINGER_C2H2_2"/>
    <property type="match status" value="2"/>
</dbReference>
<keyword evidence="1" id="KW-0862">Zinc</keyword>
<reference evidence="4" key="1">
    <citation type="journal article" date="2023" name="Mol. Phylogenet. Evol.">
        <title>Genome-scale phylogeny and comparative genomics of the fungal order Sordariales.</title>
        <authorList>
            <person name="Hensen N."/>
            <person name="Bonometti L."/>
            <person name="Westerberg I."/>
            <person name="Brannstrom I.O."/>
            <person name="Guillou S."/>
            <person name="Cros-Aarteil S."/>
            <person name="Calhoun S."/>
            <person name="Haridas S."/>
            <person name="Kuo A."/>
            <person name="Mondo S."/>
            <person name="Pangilinan J."/>
            <person name="Riley R."/>
            <person name="LaButti K."/>
            <person name="Andreopoulos B."/>
            <person name="Lipzen A."/>
            <person name="Chen C."/>
            <person name="Yan M."/>
            <person name="Daum C."/>
            <person name="Ng V."/>
            <person name="Clum A."/>
            <person name="Steindorff A."/>
            <person name="Ohm R.A."/>
            <person name="Martin F."/>
            <person name="Silar P."/>
            <person name="Natvig D.O."/>
            <person name="Lalanne C."/>
            <person name="Gautier V."/>
            <person name="Ament-Velasquez S.L."/>
            <person name="Kruys A."/>
            <person name="Hutchinson M.I."/>
            <person name="Powell A.J."/>
            <person name="Barry K."/>
            <person name="Miller A.N."/>
            <person name="Grigoriev I.V."/>
            <person name="Debuchy R."/>
            <person name="Gladieux P."/>
            <person name="Hiltunen Thoren M."/>
            <person name="Johannesson H."/>
        </authorList>
    </citation>
    <scope>NUCLEOTIDE SEQUENCE [LARGE SCALE GENOMIC DNA]</scope>
    <source>
        <strain evidence="4">CBS 284.82</strain>
    </source>
</reference>
<dbReference type="AlphaFoldDB" id="A0AAN6ST11"/>
<feature type="non-terminal residue" evidence="3">
    <location>
        <position position="1"/>
    </location>
</feature>
<gene>
    <name evidence="3" type="ORF">C8A01DRAFT_14770</name>
</gene>
<dbReference type="EMBL" id="MU854356">
    <property type="protein sequence ID" value="KAK4041482.1"/>
    <property type="molecule type" value="Genomic_DNA"/>
</dbReference>
<dbReference type="Gene3D" id="3.30.160.60">
    <property type="entry name" value="Classic Zinc Finger"/>
    <property type="match status" value="1"/>
</dbReference>
<keyword evidence="1" id="KW-0863">Zinc-finger</keyword>
<dbReference type="InterPro" id="IPR013087">
    <property type="entry name" value="Znf_C2H2_type"/>
</dbReference>
<feature type="domain" description="C2H2-type" evidence="2">
    <location>
        <begin position="11"/>
        <end position="38"/>
    </location>
</feature>
<dbReference type="SMART" id="SM00355">
    <property type="entry name" value="ZnF_C2H2"/>
    <property type="match status" value="2"/>
</dbReference>
<proteinExistence type="predicted"/>
<dbReference type="SUPFAM" id="SSF57667">
    <property type="entry name" value="beta-beta-alpha zinc fingers"/>
    <property type="match status" value="1"/>
</dbReference>
<keyword evidence="1" id="KW-0479">Metal-binding</keyword>
<dbReference type="Pfam" id="PF12874">
    <property type="entry name" value="zf-met"/>
    <property type="match status" value="1"/>
</dbReference>
<dbReference type="PROSITE" id="PS00028">
    <property type="entry name" value="ZINC_FINGER_C2H2_1"/>
    <property type="match status" value="2"/>
</dbReference>
<name>A0AAN6ST11_9PEZI</name>
<evidence type="ECO:0000313" key="3">
    <source>
        <dbReference type="EMBL" id="KAK4041482.1"/>
    </source>
</evidence>
<dbReference type="GO" id="GO:0008270">
    <property type="term" value="F:zinc ion binding"/>
    <property type="evidence" value="ECO:0007669"/>
    <property type="project" value="UniProtKB-KW"/>
</dbReference>